<gene>
    <name evidence="2" type="ORF">GCM10007418_34310</name>
</gene>
<dbReference type="Proteomes" id="UP000638188">
    <property type="component" value="Unassembled WGS sequence"/>
</dbReference>
<accession>A0ABQ1Q4K5</accession>
<evidence type="ECO:0000313" key="3">
    <source>
        <dbReference type="Proteomes" id="UP000638188"/>
    </source>
</evidence>
<name>A0ABQ1Q4K5_9GAMM</name>
<comment type="similarity">
    <text evidence="1">Belongs to the bactofilin family.</text>
</comment>
<organism evidence="2 3">
    <name type="scientific">Halopseudomonas salina</name>
    <dbReference type="NCBI Taxonomy" id="1323744"/>
    <lineage>
        <taxon>Bacteria</taxon>
        <taxon>Pseudomonadati</taxon>
        <taxon>Pseudomonadota</taxon>
        <taxon>Gammaproteobacteria</taxon>
        <taxon>Pseudomonadales</taxon>
        <taxon>Pseudomonadaceae</taxon>
        <taxon>Halopseudomonas</taxon>
    </lineage>
</organism>
<protein>
    <recommendedName>
        <fullName evidence="4">Protein CcmA, bactofilin family</fullName>
    </recommendedName>
</protein>
<evidence type="ECO:0000256" key="1">
    <source>
        <dbReference type="ARBA" id="ARBA00044755"/>
    </source>
</evidence>
<dbReference type="PANTHER" id="PTHR35024:SF4">
    <property type="entry name" value="POLYMER-FORMING CYTOSKELETAL PROTEIN"/>
    <property type="match status" value="1"/>
</dbReference>
<keyword evidence="3" id="KW-1185">Reference proteome</keyword>
<dbReference type="Pfam" id="PF04519">
    <property type="entry name" value="Bactofilin"/>
    <property type="match status" value="1"/>
</dbReference>
<dbReference type="RefSeq" id="WP_150279354.1">
    <property type="nucleotide sequence ID" value="NZ_BMFF01000010.1"/>
</dbReference>
<dbReference type="InterPro" id="IPR007607">
    <property type="entry name" value="BacA/B"/>
</dbReference>
<proteinExistence type="inferred from homology"/>
<evidence type="ECO:0008006" key="4">
    <source>
        <dbReference type="Google" id="ProtNLM"/>
    </source>
</evidence>
<comment type="caution">
    <text evidence="2">The sequence shown here is derived from an EMBL/GenBank/DDBJ whole genome shotgun (WGS) entry which is preliminary data.</text>
</comment>
<evidence type="ECO:0000313" key="2">
    <source>
        <dbReference type="EMBL" id="GGD12545.1"/>
    </source>
</evidence>
<sequence>MWGADKHKKMDIGKFGGKTTIVAQEAEINGDISFSGILQVDGRIIGNINAEQGLVRVSEHGRVQGVITAPNVLINGEVIGDVHAHEHLELDAKARINGNLYYRFIEMVMGAQISGTLNHLNETASVTPIAQIADRTRQDE</sequence>
<reference evidence="3" key="1">
    <citation type="journal article" date="2019" name="Int. J. Syst. Evol. Microbiol.">
        <title>The Global Catalogue of Microorganisms (GCM) 10K type strain sequencing project: providing services to taxonomists for standard genome sequencing and annotation.</title>
        <authorList>
            <consortium name="The Broad Institute Genomics Platform"/>
            <consortium name="The Broad Institute Genome Sequencing Center for Infectious Disease"/>
            <person name="Wu L."/>
            <person name="Ma J."/>
        </authorList>
    </citation>
    <scope>NUCLEOTIDE SEQUENCE [LARGE SCALE GENOMIC DNA]</scope>
    <source>
        <strain evidence="3">CGMCC 1.12482</strain>
    </source>
</reference>
<dbReference type="PANTHER" id="PTHR35024">
    <property type="entry name" value="HYPOTHETICAL CYTOSOLIC PROTEIN"/>
    <property type="match status" value="1"/>
</dbReference>
<dbReference type="EMBL" id="BMFF01000010">
    <property type="protein sequence ID" value="GGD12545.1"/>
    <property type="molecule type" value="Genomic_DNA"/>
</dbReference>